<dbReference type="Pfam" id="PF07727">
    <property type="entry name" value="RVT_2"/>
    <property type="match status" value="1"/>
</dbReference>
<dbReference type="InterPro" id="IPR027512">
    <property type="entry name" value="EIF3A"/>
</dbReference>
<dbReference type="GO" id="GO:0001732">
    <property type="term" value="P:formation of cytoplasmic translation initiation complex"/>
    <property type="evidence" value="ECO:0007669"/>
    <property type="project" value="TreeGrafter"/>
</dbReference>
<feature type="compositionally biased region" description="Basic and acidic residues" evidence="14">
    <location>
        <begin position="38"/>
        <end position="52"/>
    </location>
</feature>
<evidence type="ECO:0000256" key="10">
    <source>
        <dbReference type="ARBA" id="ARBA00022917"/>
    </source>
</evidence>
<dbReference type="SUPFAM" id="SSF56672">
    <property type="entry name" value="DNA/RNA polymerases"/>
    <property type="match status" value="1"/>
</dbReference>
<dbReference type="SMART" id="SM00490">
    <property type="entry name" value="HELICc"/>
    <property type="match status" value="1"/>
</dbReference>
<evidence type="ECO:0000259" key="18">
    <source>
        <dbReference type="PROSITE" id="PS51194"/>
    </source>
</evidence>
<dbReference type="InterPro" id="IPR036397">
    <property type="entry name" value="RNaseH_sf"/>
</dbReference>
<dbReference type="Gene3D" id="1.25.40.860">
    <property type="match status" value="2"/>
</dbReference>
<comment type="catalytic activity">
    <reaction evidence="12">
        <text>ATP + H2O = ADP + phosphate + H(+)</text>
        <dbReference type="Rhea" id="RHEA:13065"/>
        <dbReference type="ChEBI" id="CHEBI:15377"/>
        <dbReference type="ChEBI" id="CHEBI:15378"/>
        <dbReference type="ChEBI" id="CHEBI:30616"/>
        <dbReference type="ChEBI" id="CHEBI:43474"/>
        <dbReference type="ChEBI" id="CHEBI:456216"/>
        <dbReference type="EC" id="3.6.4.13"/>
    </reaction>
</comment>
<dbReference type="Gene3D" id="3.40.50.300">
    <property type="entry name" value="P-loop containing nucleotide triphosphate hydrolases"/>
    <property type="match status" value="2"/>
</dbReference>
<dbReference type="InterPro" id="IPR011545">
    <property type="entry name" value="DEAD/DEAH_box_helicase_dom"/>
</dbReference>
<dbReference type="ExpressionAtlas" id="M8B5V9">
    <property type="expression patterns" value="baseline"/>
</dbReference>
<feature type="domain" description="PCI" evidence="15">
    <location>
        <begin position="1559"/>
        <end position="1757"/>
    </location>
</feature>
<dbReference type="Pfam" id="PF00271">
    <property type="entry name" value="Helicase_C"/>
    <property type="match status" value="1"/>
</dbReference>
<dbReference type="PROSITE" id="PS51192">
    <property type="entry name" value="HELICASE_ATP_BIND_1"/>
    <property type="match status" value="1"/>
</dbReference>
<dbReference type="GO" id="GO:0015074">
    <property type="term" value="P:DNA integration"/>
    <property type="evidence" value="ECO:0007669"/>
    <property type="project" value="InterPro"/>
</dbReference>
<feature type="region of interest" description="Disordered" evidence="14">
    <location>
        <begin position="1980"/>
        <end position="2007"/>
    </location>
</feature>
<dbReference type="InterPro" id="IPR014014">
    <property type="entry name" value="RNA_helicase_DEAD_Q_motif"/>
</dbReference>
<dbReference type="CDD" id="cd17942">
    <property type="entry name" value="DEADc_DDX18"/>
    <property type="match status" value="1"/>
</dbReference>
<dbReference type="Pfam" id="PF13959">
    <property type="entry name" value="CTE_SPB4"/>
    <property type="match status" value="1"/>
</dbReference>
<dbReference type="GO" id="GO:0005524">
    <property type="term" value="F:ATP binding"/>
    <property type="evidence" value="ECO:0007669"/>
    <property type="project" value="UniProtKB-KW"/>
</dbReference>
<comment type="subcellular location">
    <subcellularLocation>
        <location evidence="1">Cytoplasm</location>
    </subcellularLocation>
</comment>
<dbReference type="Gene3D" id="4.10.860.10">
    <property type="entry name" value="UVR domain"/>
    <property type="match status" value="1"/>
</dbReference>
<dbReference type="GO" id="GO:0016787">
    <property type="term" value="F:hydrolase activity"/>
    <property type="evidence" value="ECO:0007669"/>
    <property type="project" value="UniProtKB-KW"/>
</dbReference>
<evidence type="ECO:0000256" key="5">
    <source>
        <dbReference type="ARBA" id="ARBA00022741"/>
    </source>
</evidence>
<dbReference type="SMART" id="SM00088">
    <property type="entry name" value="PINT"/>
    <property type="match status" value="1"/>
</dbReference>
<evidence type="ECO:0000313" key="20">
    <source>
        <dbReference type="EnsemblPlants" id="EMT12132"/>
    </source>
</evidence>
<dbReference type="FunFam" id="1.25.40.860:FF:000006">
    <property type="entry name" value="Eukaryotic translation initiation factor 3 subunit A"/>
    <property type="match status" value="1"/>
</dbReference>
<dbReference type="GO" id="GO:0003729">
    <property type="term" value="F:mRNA binding"/>
    <property type="evidence" value="ECO:0007669"/>
    <property type="project" value="TreeGrafter"/>
</dbReference>
<protein>
    <recommendedName>
        <fullName evidence="2">RNA helicase</fullName>
        <ecNumber evidence="2">3.6.4.13</ecNumber>
    </recommendedName>
</protein>
<feature type="compositionally biased region" description="Basic residues" evidence="14">
    <location>
        <begin position="53"/>
        <end position="73"/>
    </location>
</feature>
<feature type="domain" description="Helicase ATP-binding" evidence="17">
    <location>
        <begin position="112"/>
        <end position="287"/>
    </location>
</feature>
<feature type="coiled-coil region" evidence="13">
    <location>
        <begin position="1800"/>
        <end position="1857"/>
    </location>
</feature>
<dbReference type="SMART" id="SM00487">
    <property type="entry name" value="DEXDc"/>
    <property type="match status" value="1"/>
</dbReference>
<dbReference type="Pfam" id="PF01399">
    <property type="entry name" value="PCI"/>
    <property type="match status" value="1"/>
</dbReference>
<name>M8B5V9_AEGTA</name>
<comment type="similarity">
    <text evidence="11">Belongs to the DEAD box helicase family. DDX18/HAS1 subfamily.</text>
</comment>
<dbReference type="GO" id="GO:0071541">
    <property type="term" value="C:eukaryotic translation initiation factor 3 complex, eIF3m"/>
    <property type="evidence" value="ECO:0007669"/>
    <property type="project" value="TreeGrafter"/>
</dbReference>
<dbReference type="InterPro" id="IPR014001">
    <property type="entry name" value="Helicase_ATP-bd"/>
</dbReference>
<dbReference type="InterPro" id="IPR043502">
    <property type="entry name" value="DNA/RNA_pol_sf"/>
</dbReference>
<dbReference type="PROSITE" id="PS51194">
    <property type="entry name" value="HELICASE_CTER"/>
    <property type="match status" value="1"/>
</dbReference>
<dbReference type="GO" id="GO:0043614">
    <property type="term" value="C:multi-eIF complex"/>
    <property type="evidence" value="ECO:0007669"/>
    <property type="project" value="TreeGrafter"/>
</dbReference>
<dbReference type="InterPro" id="IPR001584">
    <property type="entry name" value="Integrase_cat-core"/>
</dbReference>
<dbReference type="InterPro" id="IPR054711">
    <property type="entry name" value="eIF3a_PCI_TPR-like"/>
</dbReference>
<dbReference type="InterPro" id="IPR025313">
    <property type="entry name" value="SPB4-like_CTE"/>
</dbReference>
<sequence>MYLSPCNLSSEPSENPVALPESIHHAVCDEEEGIQGIEEGRREEEEMEEIGKVGKRKRKEEKGKKEKKRHKGKAGGILTNKLFSELAISELTAKAVREMNYTHLTQIQARSIPHLMLGSDVLGSARTGSGKTLAFLIPAVELLHKARFAPRNGTGVVAVCPTRELAMQTHNVAKELMKYHSQTLGYVIGGTNMRSEATQLVEGVNLLVATPGRLLDHLRSTSGFNYKGLQCLIIDEADHILEQNFEEDMKQIFKRLPRDRQTVLFSATQTKRVEDFANLTFGKNEERQRKLVYVGVDDSEFKPTVEGLQQGYCVIPSEERFLVLYAFLRKMQLKQKVKVMVFFSSCSSVKFHAELLNFLGIECYDIHGQLKQQKRTTTFFRFSKEEKGILLCTNVAARGLDIPDVDYIVQFDPPDDPKDYIHKSRSYCPSGKHVPKLQPQLEKIVAENYFLKQSAKEAYRSYLLAYNSHSMKDIFGVHQLDLKKVAASFCFSSPPKVNLNLESSASKHRKMKKVDGGFHLMSCLKDVPTLRGDNHTEWRKKVELAFVCADLTGFWMNHSRLDLQNQGDYAPLEMSYIIENQKWVNANKKCMAFIKNTIESAIVGSIAECTSARELLSKIKSQFTGSSKIYATQVLEQLVTERYTERSEALDKFKIFKDEVENQHDKRIKILRSDRGGEYYGRHTPYGQVPGPFAKFLQETGIVAQYSMPGEPQQNGVAERRNRTLMDMVRSMMSYSNLPLGLWMEALKTAIHILNRGPSKSVPKTPYELWTGRMPSLQHFSVWGCPAEAKMFNPNIAKLDPKTVSCHFIGYPDRSKGFRFYCPDRYTQFVETRHAVFLEDEMIRGSLVARKIDLEEKRVHAPNPMIHEPFFSLPVATPPMTAMGEDPEPVRQEPTEPVVEHEREVQQQILEEVPEVEAQNVPETEALRRSTRPRKSAISTDFKVYNTEMVHMEKDPTSYEEAMRSPHSLKWMRAMEDEMKSMSSKDVWDLEEIPKGAKTVGCKWVYKIKYESKVNIEKYKARLVAKGFTQREGIDYNETFSPVSCKDSFRIIMALVAHFDLELHQMDVKTAFLNGDLKEKVYMKQPKGFIMEGKENMGCCLKKSIYGLRQASWQCYLKFNQTIKSFGFKENIEDNCIYAMFKNGKYIFLILYVDDILLASSDVSLLQETKKYLSSNFDITDLGEASYVLGIEIHRDRNNGVLGLSQKAYLEKILKKYNMHASKATPAPIVKGDSFGKFQCPKNQYEIDQMKAVPYASAVGSLQYAQVCTRPDLAFITGVLGRYQENPGLEHWKMKPLEQAKMRYVELCVDLRKGRFAKDGLIQYSRIVCQQQLNNVSSLEEVVKHFMQLSSKKAEEAAMDHQAQAPDVHDLEAPEDLMLSYVSGKDRSDSDTPWLKFLWETYRTVLEVLRNNSKLEALYAMAAHKAFQFCKQYKRSTEFRRLCEMVRNHLANLNRSYRDRPDLTAPESCQLYLDTRVEQLKVAAELSLSQKAFRSVEDIHGLMSMVQRTPKPSVLAVYYAKLTEIFWTSESHYLYHAYAWLELFNLHRSHNKNLTQKDLQLLASSALLAALSVTPYYDHESGLSHLELENEKERSSRMANLLNFSFDSKRENREQVSRASLLSELAASGVVSCASQEVQDLYNLMEHEFLPLDLALKVQPLLSKISTVGGKLSAAPSVPEIQLSQYQPALEKLTTLRVLQQASRVFQSMRIDTLSRMIPFFDFNVVEKIAVDAVKHNFVAMKVDHLSGAVRFSNTEIESDVFGASHLIGVLADSLNKAVHKPSEVGEDSISLAGVVEKEHQRLLARKSIIEKRKEDYERQILEKEKAEEARRLSIQKKSADEERERLLKERRLREQQRIRQEIEDRAQREIGKTEQKVTKQGAMELVSRYLAYKMSRQGMEKKLEKLAKRMDHLERARRQEEAPLIEEAFRKRVEEEKLLHEQEQLRETELSDQRHAGDLLEKKRLSRLLDHKNAFQERVVQGREAEFQPDEREGGKDQPVDLVKKT</sequence>
<evidence type="ECO:0000256" key="12">
    <source>
        <dbReference type="ARBA" id="ARBA00047984"/>
    </source>
</evidence>
<evidence type="ECO:0000256" key="2">
    <source>
        <dbReference type="ARBA" id="ARBA00012552"/>
    </source>
</evidence>
<evidence type="ECO:0000256" key="8">
    <source>
        <dbReference type="ARBA" id="ARBA00022840"/>
    </source>
</evidence>
<keyword evidence="8" id="KW-0067">ATP-binding</keyword>
<dbReference type="EC" id="3.6.4.13" evidence="2"/>
<dbReference type="PROSITE" id="PS50250">
    <property type="entry name" value="PCI"/>
    <property type="match status" value="1"/>
</dbReference>
<evidence type="ECO:0000259" key="16">
    <source>
        <dbReference type="PROSITE" id="PS50994"/>
    </source>
</evidence>
<dbReference type="PANTHER" id="PTHR14005:SF0">
    <property type="entry name" value="EUKARYOTIC TRANSLATION INITIATION FACTOR 3 SUBUNIT A"/>
    <property type="match status" value="1"/>
</dbReference>
<keyword evidence="5" id="KW-0547">Nucleotide-binding</keyword>
<evidence type="ECO:0000256" key="4">
    <source>
        <dbReference type="ARBA" id="ARBA00022540"/>
    </source>
</evidence>
<keyword evidence="6" id="KW-0378">Hydrolase</keyword>
<dbReference type="PROSITE" id="PS50994">
    <property type="entry name" value="INTEGRASE"/>
    <property type="match status" value="1"/>
</dbReference>
<dbReference type="EnsemblPlants" id="EMT12132">
    <property type="protein sequence ID" value="EMT12132"/>
    <property type="gene ID" value="F775_23272"/>
</dbReference>
<dbReference type="InterPro" id="IPR013103">
    <property type="entry name" value="RVT_2"/>
</dbReference>
<dbReference type="PANTHER" id="PTHR14005">
    <property type="entry name" value="EUKARYOTIC TRANSLATION INITIATION FACTOR 3, THETA SUBUNIT"/>
    <property type="match status" value="1"/>
</dbReference>
<evidence type="ECO:0000256" key="14">
    <source>
        <dbReference type="SAM" id="MobiDB-lite"/>
    </source>
</evidence>
<evidence type="ECO:0000256" key="1">
    <source>
        <dbReference type="ARBA" id="ARBA00004496"/>
    </source>
</evidence>
<feature type="domain" description="Helicase C-terminal" evidence="18">
    <location>
        <begin position="307"/>
        <end position="475"/>
    </location>
</feature>
<dbReference type="InterPro" id="IPR044773">
    <property type="entry name" value="DDX18/Has1_DEADc"/>
</dbReference>
<dbReference type="SUPFAM" id="SSF53098">
    <property type="entry name" value="Ribonuclease H-like"/>
    <property type="match status" value="1"/>
</dbReference>
<evidence type="ECO:0000256" key="3">
    <source>
        <dbReference type="ARBA" id="ARBA00022490"/>
    </source>
</evidence>
<dbReference type="GO" id="GO:0003743">
    <property type="term" value="F:translation initiation factor activity"/>
    <property type="evidence" value="ECO:0007669"/>
    <property type="project" value="UniProtKB-KW"/>
</dbReference>
<evidence type="ECO:0000256" key="9">
    <source>
        <dbReference type="ARBA" id="ARBA00022884"/>
    </source>
</evidence>
<dbReference type="SUPFAM" id="SSF52540">
    <property type="entry name" value="P-loop containing nucleoside triphosphate hydrolases"/>
    <property type="match status" value="2"/>
</dbReference>
<dbReference type="GO" id="GO:0003724">
    <property type="term" value="F:RNA helicase activity"/>
    <property type="evidence" value="ECO:0007669"/>
    <property type="project" value="UniProtKB-EC"/>
</dbReference>
<reference evidence="20" key="1">
    <citation type="submission" date="2015-06" db="UniProtKB">
        <authorList>
            <consortium name="EnsemblPlants"/>
        </authorList>
    </citation>
    <scope>IDENTIFICATION</scope>
</reference>
<proteinExistence type="inferred from homology"/>
<feature type="domain" description="Integrase catalytic" evidence="16">
    <location>
        <begin position="567"/>
        <end position="774"/>
    </location>
</feature>
<evidence type="ECO:0000259" key="17">
    <source>
        <dbReference type="PROSITE" id="PS51192"/>
    </source>
</evidence>
<dbReference type="Pfam" id="PF22591">
    <property type="entry name" value="eIF3a_PCI_TPR-like"/>
    <property type="match status" value="1"/>
</dbReference>
<evidence type="ECO:0000256" key="6">
    <source>
        <dbReference type="ARBA" id="ARBA00022801"/>
    </source>
</evidence>
<dbReference type="InterPro" id="IPR012337">
    <property type="entry name" value="RNaseH-like_sf"/>
</dbReference>
<dbReference type="InterPro" id="IPR001650">
    <property type="entry name" value="Helicase_C-like"/>
</dbReference>
<dbReference type="InterPro" id="IPR057670">
    <property type="entry name" value="SH3_retrovirus"/>
</dbReference>
<keyword evidence="13" id="KW-0175">Coiled coil</keyword>
<evidence type="ECO:0000256" key="13">
    <source>
        <dbReference type="SAM" id="Coils"/>
    </source>
</evidence>
<keyword evidence="3" id="KW-0963">Cytoplasm</keyword>
<feature type="region of interest" description="Disordered" evidence="14">
    <location>
        <begin position="28"/>
        <end position="73"/>
    </location>
</feature>
<dbReference type="Pfam" id="PF25597">
    <property type="entry name" value="SH3_retrovirus"/>
    <property type="match status" value="1"/>
</dbReference>
<evidence type="ECO:0000259" key="15">
    <source>
        <dbReference type="PROSITE" id="PS50250"/>
    </source>
</evidence>
<keyword evidence="10" id="KW-0648">Protein biosynthesis</keyword>
<dbReference type="PROSITE" id="PS51195">
    <property type="entry name" value="Q_MOTIF"/>
    <property type="match status" value="1"/>
</dbReference>
<dbReference type="InterPro" id="IPR000717">
    <property type="entry name" value="PCI_dom"/>
</dbReference>
<evidence type="ECO:0000256" key="7">
    <source>
        <dbReference type="ARBA" id="ARBA00022806"/>
    </source>
</evidence>
<keyword evidence="9" id="KW-0694">RNA-binding</keyword>
<feature type="coiled-coil region" evidence="13">
    <location>
        <begin position="1897"/>
        <end position="1946"/>
    </location>
</feature>
<keyword evidence="4" id="KW-0396">Initiation factor</keyword>
<dbReference type="Gene3D" id="3.30.420.10">
    <property type="entry name" value="Ribonuclease H-like superfamily/Ribonuclease H"/>
    <property type="match status" value="1"/>
</dbReference>
<dbReference type="InterPro" id="IPR027417">
    <property type="entry name" value="P-loop_NTPase"/>
</dbReference>
<dbReference type="SMART" id="SM01178">
    <property type="entry name" value="DUF4217"/>
    <property type="match status" value="1"/>
</dbReference>
<feature type="domain" description="DEAD-box RNA helicase Q" evidence="19">
    <location>
        <begin position="81"/>
        <end position="109"/>
    </location>
</feature>
<keyword evidence="7" id="KW-0347">Helicase</keyword>
<evidence type="ECO:0000259" key="19">
    <source>
        <dbReference type="PROSITE" id="PS51195"/>
    </source>
</evidence>
<dbReference type="CDD" id="cd18787">
    <property type="entry name" value="SF2_C_DEAD"/>
    <property type="match status" value="1"/>
</dbReference>
<dbReference type="GO" id="GO:0071540">
    <property type="term" value="C:eukaryotic translation initiation factor 3 complex, eIF3e"/>
    <property type="evidence" value="ECO:0007669"/>
    <property type="project" value="TreeGrafter"/>
</dbReference>
<dbReference type="FunFam" id="4.10.860.10:FF:000001">
    <property type="entry name" value="Eukaryotic translation initiation factor 3 subunit A"/>
    <property type="match status" value="1"/>
</dbReference>
<accession>M8B5V9</accession>
<dbReference type="GO" id="GO:0002188">
    <property type="term" value="P:translation reinitiation"/>
    <property type="evidence" value="ECO:0007669"/>
    <property type="project" value="TreeGrafter"/>
</dbReference>
<organism evidence="20">
    <name type="scientific">Aegilops tauschii</name>
    <name type="common">Tausch's goatgrass</name>
    <name type="synonym">Aegilops squarrosa</name>
    <dbReference type="NCBI Taxonomy" id="37682"/>
    <lineage>
        <taxon>Eukaryota</taxon>
        <taxon>Viridiplantae</taxon>
        <taxon>Streptophyta</taxon>
        <taxon>Embryophyta</taxon>
        <taxon>Tracheophyta</taxon>
        <taxon>Spermatophyta</taxon>
        <taxon>Magnoliopsida</taxon>
        <taxon>Liliopsida</taxon>
        <taxon>Poales</taxon>
        <taxon>Poaceae</taxon>
        <taxon>BOP clade</taxon>
        <taxon>Pooideae</taxon>
        <taxon>Triticodae</taxon>
        <taxon>Triticeae</taxon>
        <taxon>Triticinae</taxon>
        <taxon>Aegilops</taxon>
    </lineage>
</organism>
<evidence type="ECO:0000256" key="11">
    <source>
        <dbReference type="ARBA" id="ARBA00024357"/>
    </source>
</evidence>
<dbReference type="Pfam" id="PF00270">
    <property type="entry name" value="DEAD"/>
    <property type="match status" value="1"/>
</dbReference>